<dbReference type="InterPro" id="IPR036388">
    <property type="entry name" value="WH-like_DNA-bd_sf"/>
</dbReference>
<dbReference type="SMART" id="SM00419">
    <property type="entry name" value="HTH_CRP"/>
    <property type="match status" value="1"/>
</dbReference>
<dbReference type="Gene3D" id="2.60.120.10">
    <property type="entry name" value="Jelly Rolls"/>
    <property type="match status" value="1"/>
</dbReference>
<keyword evidence="1" id="KW-0805">Transcription regulation</keyword>
<evidence type="ECO:0000313" key="6">
    <source>
        <dbReference type="EMBL" id="WGZ95753.1"/>
    </source>
</evidence>
<accession>A0AA95HIM9</accession>
<reference evidence="6" key="1">
    <citation type="journal article" date="2023" name="Int. J. Mol. Sci.">
        <title>Metagenomics Revealed a New Genus 'Candidatus Thiocaldithrix dubininis' gen. nov., sp. nov. and a New Species 'Candidatus Thiothrix putei' sp. nov. in the Family Thiotrichaceae, Some Members of Which Have Traits of Both Na+- and H+-Motive Energetics.</title>
        <authorList>
            <person name="Ravin N.V."/>
            <person name="Muntyan M.S."/>
            <person name="Smolyakov D.D."/>
            <person name="Rudenko T.S."/>
            <person name="Beletsky A.V."/>
            <person name="Mardanov A.V."/>
            <person name="Grabovich M.Y."/>
        </authorList>
    </citation>
    <scope>NUCLEOTIDE SEQUENCE</scope>
    <source>
        <strain evidence="6">GKL-02</strain>
    </source>
</reference>
<dbReference type="InterPro" id="IPR000595">
    <property type="entry name" value="cNMP-bd_dom"/>
</dbReference>
<reference evidence="6" key="2">
    <citation type="submission" date="2023-04" db="EMBL/GenBank/DDBJ databases">
        <authorList>
            <person name="Beletskiy A.V."/>
            <person name="Mardanov A.V."/>
            <person name="Ravin N.V."/>
        </authorList>
    </citation>
    <scope>NUCLEOTIDE SEQUENCE</scope>
    <source>
        <strain evidence="6">GKL-02</strain>
    </source>
</reference>
<dbReference type="Proteomes" id="UP001301326">
    <property type="component" value="Chromosome"/>
</dbReference>
<proteinExistence type="predicted"/>
<evidence type="ECO:0000259" key="5">
    <source>
        <dbReference type="PROSITE" id="PS51063"/>
    </source>
</evidence>
<evidence type="ECO:0000256" key="3">
    <source>
        <dbReference type="ARBA" id="ARBA00023163"/>
    </source>
</evidence>
<protein>
    <submittedName>
        <fullName evidence="6">Crp/Fnr family transcriptional regulator</fullName>
    </submittedName>
</protein>
<dbReference type="Pfam" id="PF00027">
    <property type="entry name" value="cNMP_binding"/>
    <property type="match status" value="1"/>
</dbReference>
<dbReference type="Pfam" id="PF13545">
    <property type="entry name" value="HTH_Crp_2"/>
    <property type="match status" value="1"/>
</dbReference>
<dbReference type="PROSITE" id="PS50042">
    <property type="entry name" value="CNMP_BINDING_3"/>
    <property type="match status" value="1"/>
</dbReference>
<dbReference type="GO" id="GO:0003700">
    <property type="term" value="F:DNA-binding transcription factor activity"/>
    <property type="evidence" value="ECO:0007669"/>
    <property type="project" value="TreeGrafter"/>
</dbReference>
<evidence type="ECO:0000256" key="1">
    <source>
        <dbReference type="ARBA" id="ARBA00023015"/>
    </source>
</evidence>
<dbReference type="PROSITE" id="PS51063">
    <property type="entry name" value="HTH_CRP_2"/>
    <property type="match status" value="1"/>
</dbReference>
<dbReference type="InterPro" id="IPR012318">
    <property type="entry name" value="HTH_CRP"/>
</dbReference>
<dbReference type="Gene3D" id="1.10.10.10">
    <property type="entry name" value="Winged helix-like DNA-binding domain superfamily/Winged helix DNA-binding domain"/>
    <property type="match status" value="1"/>
</dbReference>
<dbReference type="PANTHER" id="PTHR24567">
    <property type="entry name" value="CRP FAMILY TRANSCRIPTIONAL REGULATORY PROTEIN"/>
    <property type="match status" value="1"/>
</dbReference>
<dbReference type="SMART" id="SM00100">
    <property type="entry name" value="cNMP"/>
    <property type="match status" value="1"/>
</dbReference>
<organism evidence="6">
    <name type="scientific">Candidatus Thiothrix putei</name>
    <dbReference type="NCBI Taxonomy" id="3080811"/>
    <lineage>
        <taxon>Bacteria</taxon>
        <taxon>Pseudomonadati</taxon>
        <taxon>Pseudomonadota</taxon>
        <taxon>Gammaproteobacteria</taxon>
        <taxon>Thiotrichales</taxon>
        <taxon>Thiotrichaceae</taxon>
        <taxon>Thiothrix</taxon>
    </lineage>
</organism>
<dbReference type="InterPro" id="IPR018490">
    <property type="entry name" value="cNMP-bd_dom_sf"/>
</dbReference>
<name>A0AA95HIM9_9GAMM</name>
<dbReference type="SUPFAM" id="SSF46785">
    <property type="entry name" value="Winged helix' DNA-binding domain"/>
    <property type="match status" value="1"/>
</dbReference>
<dbReference type="AlphaFoldDB" id="A0AA95HIM9"/>
<dbReference type="InterPro" id="IPR014710">
    <property type="entry name" value="RmlC-like_jellyroll"/>
</dbReference>
<dbReference type="GO" id="GO:0003677">
    <property type="term" value="F:DNA binding"/>
    <property type="evidence" value="ECO:0007669"/>
    <property type="project" value="UniProtKB-KW"/>
</dbReference>
<dbReference type="CDD" id="cd00038">
    <property type="entry name" value="CAP_ED"/>
    <property type="match status" value="1"/>
</dbReference>
<gene>
    <name evidence="6" type="ORF">QJT81_07130</name>
</gene>
<sequence>MSGLSAFRFAEAFPFLAVLGEEACASFQPHIGFASIPAGQHVCREGDICPQLAIVLSGSVRVYKVGENGREITLYRIGRNDSCILTASCILSQTRFPALAVVEQAVQVAVIPAVRLREWVAQHEVWRGYVFGLMSQRLADVITTLNEVVFRRVDVRLAEYLLKLDAQQVQLAVTHQELASELGTAREVVSRILKDFERENLLALSRGTLTVQDRAGLQRKVQIL</sequence>
<dbReference type="PRINTS" id="PR00034">
    <property type="entry name" value="HTHCRP"/>
</dbReference>
<feature type="domain" description="Cyclic nucleotide-binding" evidence="4">
    <location>
        <begin position="33"/>
        <end position="81"/>
    </location>
</feature>
<dbReference type="EMBL" id="CP124756">
    <property type="protein sequence ID" value="WGZ95753.1"/>
    <property type="molecule type" value="Genomic_DNA"/>
</dbReference>
<dbReference type="GO" id="GO:0005829">
    <property type="term" value="C:cytosol"/>
    <property type="evidence" value="ECO:0007669"/>
    <property type="project" value="TreeGrafter"/>
</dbReference>
<keyword evidence="3" id="KW-0804">Transcription</keyword>
<evidence type="ECO:0000256" key="2">
    <source>
        <dbReference type="ARBA" id="ARBA00023125"/>
    </source>
</evidence>
<dbReference type="InterPro" id="IPR036390">
    <property type="entry name" value="WH_DNA-bd_sf"/>
</dbReference>
<feature type="domain" description="HTH crp-type" evidence="5">
    <location>
        <begin position="151"/>
        <end position="215"/>
    </location>
</feature>
<keyword evidence="2" id="KW-0238">DNA-binding</keyword>
<dbReference type="SUPFAM" id="SSF51206">
    <property type="entry name" value="cAMP-binding domain-like"/>
    <property type="match status" value="1"/>
</dbReference>
<dbReference type="KEGG" id="tput:QJT81_07130"/>
<dbReference type="InterPro" id="IPR050397">
    <property type="entry name" value="Env_Response_Regulators"/>
</dbReference>
<dbReference type="PANTHER" id="PTHR24567:SF74">
    <property type="entry name" value="HTH-TYPE TRANSCRIPTIONAL REGULATOR ARCR"/>
    <property type="match status" value="1"/>
</dbReference>
<evidence type="ECO:0000259" key="4">
    <source>
        <dbReference type="PROSITE" id="PS50042"/>
    </source>
</evidence>
<dbReference type="CDD" id="cd00092">
    <property type="entry name" value="HTH_CRP"/>
    <property type="match status" value="1"/>
</dbReference>